<gene>
    <name evidence="7" type="ORF">DW099_10950</name>
</gene>
<evidence type="ECO:0000256" key="4">
    <source>
        <dbReference type="ARBA" id="ARBA00022989"/>
    </source>
</evidence>
<protein>
    <submittedName>
        <fullName evidence="7">Sodium-dependent transporter</fullName>
    </submittedName>
</protein>
<feature type="transmembrane region" description="Helical" evidence="6">
    <location>
        <begin position="64"/>
        <end position="84"/>
    </location>
</feature>
<feature type="transmembrane region" description="Helical" evidence="6">
    <location>
        <begin position="191"/>
        <end position="210"/>
    </location>
</feature>
<name>A0A415E0T8_9FIRM</name>
<dbReference type="NCBIfam" id="NF037979">
    <property type="entry name" value="Na_transp"/>
    <property type="match status" value="1"/>
</dbReference>
<dbReference type="SUPFAM" id="SSF161070">
    <property type="entry name" value="SNF-like"/>
    <property type="match status" value="1"/>
</dbReference>
<reference evidence="7 8" key="1">
    <citation type="submission" date="2018-08" db="EMBL/GenBank/DDBJ databases">
        <title>A genome reference for cultivated species of the human gut microbiota.</title>
        <authorList>
            <person name="Zou Y."/>
            <person name="Xue W."/>
            <person name="Luo G."/>
        </authorList>
    </citation>
    <scope>NUCLEOTIDE SEQUENCE [LARGE SCALE GENOMIC DNA]</scope>
    <source>
        <strain evidence="7 8">AM07-24</strain>
    </source>
</reference>
<feature type="transmembrane region" description="Helical" evidence="6">
    <location>
        <begin position="424"/>
        <end position="443"/>
    </location>
</feature>
<evidence type="ECO:0000313" key="8">
    <source>
        <dbReference type="Proteomes" id="UP000284841"/>
    </source>
</evidence>
<feature type="transmembrane region" description="Helical" evidence="6">
    <location>
        <begin position="152"/>
        <end position="171"/>
    </location>
</feature>
<organism evidence="7 8">
    <name type="scientific">Emergencia timonensis</name>
    <dbReference type="NCBI Taxonomy" id="1776384"/>
    <lineage>
        <taxon>Bacteria</taxon>
        <taxon>Bacillati</taxon>
        <taxon>Bacillota</taxon>
        <taxon>Clostridia</taxon>
        <taxon>Peptostreptococcales</taxon>
        <taxon>Anaerovoracaceae</taxon>
        <taxon>Emergencia</taxon>
    </lineage>
</organism>
<feature type="transmembrane region" description="Helical" evidence="6">
    <location>
        <begin position="222"/>
        <end position="245"/>
    </location>
</feature>
<feature type="transmembrane region" description="Helical" evidence="6">
    <location>
        <begin position="90"/>
        <end position="113"/>
    </location>
</feature>
<dbReference type="PROSITE" id="PS50267">
    <property type="entry name" value="NA_NEUROTRAN_SYMP_3"/>
    <property type="match status" value="1"/>
</dbReference>
<dbReference type="InterPro" id="IPR047218">
    <property type="entry name" value="YocR/YhdH-like"/>
</dbReference>
<evidence type="ECO:0000256" key="3">
    <source>
        <dbReference type="ARBA" id="ARBA00022692"/>
    </source>
</evidence>
<keyword evidence="8" id="KW-1185">Reference proteome</keyword>
<dbReference type="AlphaFoldDB" id="A0A415E0T8"/>
<comment type="subcellular location">
    <subcellularLocation>
        <location evidence="1">Membrane</location>
        <topology evidence="1">Multi-pass membrane protein</topology>
    </subcellularLocation>
</comment>
<evidence type="ECO:0000256" key="6">
    <source>
        <dbReference type="SAM" id="Phobius"/>
    </source>
</evidence>
<dbReference type="OrthoDB" id="9762833at2"/>
<dbReference type="Pfam" id="PF00209">
    <property type="entry name" value="SNF"/>
    <property type="match status" value="2"/>
</dbReference>
<keyword evidence="2" id="KW-0813">Transport</keyword>
<keyword evidence="5 6" id="KW-0472">Membrane</keyword>
<sequence>MLISLTMTKKERKMSGITIVMLIVYAVVFGGGSIFLVAKSMSKKNNTKGEIVENKQSDGFGSRIGFILSTIGMAVGVGAMWRFPMMCAQWGGGAFVLAFITVCVVIVIPAGWAEIAYGRHFRKGTVGCGADAAGKPGKLLGWFMSLDQVAVWAYYPAIMAIVICYIFKSFGGIDYASNAEAVYETTNDNRLVIYLIVVAVLAVVALIGARGIQNGIEKVCKVLLPLLFIILVVLIVRVCMIPGIATGIEFYLKPDWAQLANPQMWAAAAGMALFAVGLGPGCLLVYGRYVDDKQDVATDFITVNVVQLFICLLSGFVIIPAVATFGLDPLMGKGVMFVALPKVFATIPGGAFFLILFFVALLFAGISSSLNQVEIATSAFMDKEGFGMSRKKATMVCYVIAILVAIPCVWNDAFFAVFDNVFGNIGYCICALGLAIILAWKIGAKKVREEWYLPTSAIKWGSWVDFLYKYVVVIALGYFTITAVLSLF</sequence>
<evidence type="ECO:0000256" key="5">
    <source>
        <dbReference type="ARBA" id="ARBA00023136"/>
    </source>
</evidence>
<keyword evidence="3 6" id="KW-0812">Transmembrane</keyword>
<feature type="transmembrane region" description="Helical" evidence="6">
    <location>
        <begin position="466"/>
        <end position="487"/>
    </location>
</feature>
<dbReference type="PANTHER" id="PTHR42948">
    <property type="entry name" value="TRANSPORTER"/>
    <property type="match status" value="1"/>
</dbReference>
<dbReference type="GO" id="GO:0016020">
    <property type="term" value="C:membrane"/>
    <property type="evidence" value="ECO:0007669"/>
    <property type="project" value="UniProtKB-SubCell"/>
</dbReference>
<feature type="transmembrane region" description="Helical" evidence="6">
    <location>
        <begin position="343"/>
        <end position="364"/>
    </location>
</feature>
<evidence type="ECO:0000256" key="1">
    <source>
        <dbReference type="ARBA" id="ARBA00004141"/>
    </source>
</evidence>
<proteinExistence type="predicted"/>
<dbReference type="PRINTS" id="PR00176">
    <property type="entry name" value="NANEUSMPORT"/>
</dbReference>
<feature type="transmembrane region" description="Helical" evidence="6">
    <location>
        <begin position="301"/>
        <end position="323"/>
    </location>
</feature>
<evidence type="ECO:0000256" key="2">
    <source>
        <dbReference type="ARBA" id="ARBA00022448"/>
    </source>
</evidence>
<feature type="transmembrane region" description="Helical" evidence="6">
    <location>
        <begin position="396"/>
        <end position="418"/>
    </location>
</feature>
<feature type="transmembrane region" description="Helical" evidence="6">
    <location>
        <begin position="16"/>
        <end position="38"/>
    </location>
</feature>
<dbReference type="CDD" id="cd10336">
    <property type="entry name" value="SLC6sbd_Tyt1-Like"/>
    <property type="match status" value="1"/>
</dbReference>
<accession>A0A415E0T8</accession>
<dbReference type="STRING" id="1776384.GCA_900086585_00678"/>
<feature type="transmembrane region" description="Helical" evidence="6">
    <location>
        <begin position="265"/>
        <end position="289"/>
    </location>
</feature>
<dbReference type="Proteomes" id="UP000284841">
    <property type="component" value="Unassembled WGS sequence"/>
</dbReference>
<dbReference type="EMBL" id="QRMS01000003">
    <property type="protein sequence ID" value="RHJ87211.1"/>
    <property type="molecule type" value="Genomic_DNA"/>
</dbReference>
<evidence type="ECO:0000313" key="7">
    <source>
        <dbReference type="EMBL" id="RHJ87211.1"/>
    </source>
</evidence>
<dbReference type="PANTHER" id="PTHR42948:SF1">
    <property type="entry name" value="TRANSPORTER"/>
    <property type="match status" value="1"/>
</dbReference>
<dbReference type="InterPro" id="IPR000175">
    <property type="entry name" value="Na/ntran_symport"/>
</dbReference>
<keyword evidence="4 6" id="KW-1133">Transmembrane helix</keyword>
<comment type="caution">
    <text evidence="7">The sequence shown here is derived from an EMBL/GenBank/DDBJ whole genome shotgun (WGS) entry which is preliminary data.</text>
</comment>
<dbReference type="InterPro" id="IPR037272">
    <property type="entry name" value="SNS_sf"/>
</dbReference>